<keyword evidence="3" id="KW-1185">Reference proteome</keyword>
<gene>
    <name evidence="2" type="primary">TBLA0B05830</name>
    <name evidence="2" type="ORF">TBLA_0B05830</name>
</gene>
<dbReference type="RefSeq" id="XP_004178928.1">
    <property type="nucleotide sequence ID" value="XM_004178880.1"/>
</dbReference>
<dbReference type="OrthoDB" id="3994490at2759"/>
<dbReference type="AlphaFoldDB" id="I2GZ57"/>
<sequence>MEDNNDDTSVNEFELFPLFSNDLTKVQLNEEIVEETKISRPIEYYKYTCNKLQRKEFEQVAIDGDSIFNNKEEPISMFAQYHGRVIDLKRYNDEVEKNNQDLKRIKKRRMGQKQRKAKRLAQMNILKRKEIRKNIKKLKRKNEKKMKPIFRTEG</sequence>
<dbReference type="EMBL" id="HE806317">
    <property type="protein sequence ID" value="CCH59409.1"/>
    <property type="molecule type" value="Genomic_DNA"/>
</dbReference>
<dbReference type="Pfam" id="PF09428">
    <property type="entry name" value="DUF2011"/>
    <property type="match status" value="1"/>
</dbReference>
<name>I2GZ57_HENB6</name>
<dbReference type="InParanoid" id="I2GZ57"/>
<dbReference type="GeneID" id="14494545"/>
<dbReference type="InterPro" id="IPR018555">
    <property type="entry name" value="C630.06c-like"/>
</dbReference>
<protein>
    <submittedName>
        <fullName evidence="2">Uncharacterized protein</fullName>
    </submittedName>
</protein>
<evidence type="ECO:0000313" key="2">
    <source>
        <dbReference type="EMBL" id="CCH59409.1"/>
    </source>
</evidence>
<dbReference type="FunCoup" id="I2GZ57">
    <property type="interactions" value="25"/>
</dbReference>
<reference evidence="2 3" key="1">
    <citation type="journal article" date="2011" name="Proc. Natl. Acad. Sci. U.S.A.">
        <title>Evolutionary erosion of yeast sex chromosomes by mating-type switching accidents.</title>
        <authorList>
            <person name="Gordon J.L."/>
            <person name="Armisen D."/>
            <person name="Proux-Wera E."/>
            <person name="Oheigeartaigh S.S."/>
            <person name="Byrne K.P."/>
            <person name="Wolfe K.H."/>
        </authorList>
    </citation>
    <scope>NUCLEOTIDE SEQUENCE [LARGE SCALE GENOMIC DNA]</scope>
    <source>
        <strain evidence="3">ATCC 34711 / CBS 6284 / DSM 70876 / NBRC 10599 / NRRL Y-10934 / UCD 77-7</strain>
    </source>
</reference>
<proteinExistence type="predicted"/>
<feature type="region of interest" description="Disordered" evidence="1">
    <location>
        <begin position="134"/>
        <end position="154"/>
    </location>
</feature>
<dbReference type="KEGG" id="tbl:TBLA_0B05830"/>
<dbReference type="Proteomes" id="UP000002866">
    <property type="component" value="Chromosome 2"/>
</dbReference>
<accession>I2GZ57</accession>
<feature type="compositionally biased region" description="Basic residues" evidence="1">
    <location>
        <begin position="134"/>
        <end position="148"/>
    </location>
</feature>
<dbReference type="HOGENOM" id="CLU_1705431_0_0_1"/>
<dbReference type="OMA" id="PWKCIDL"/>
<evidence type="ECO:0000256" key="1">
    <source>
        <dbReference type="SAM" id="MobiDB-lite"/>
    </source>
</evidence>
<organism evidence="2 3">
    <name type="scientific">Henningerozyma blattae (strain ATCC 34711 / CBS 6284 / DSM 70876 / NBRC 10599 / NRRL Y-10934 / UCD 77-7)</name>
    <name type="common">Yeast</name>
    <name type="synonym">Tetrapisispora blattae</name>
    <dbReference type="NCBI Taxonomy" id="1071380"/>
    <lineage>
        <taxon>Eukaryota</taxon>
        <taxon>Fungi</taxon>
        <taxon>Dikarya</taxon>
        <taxon>Ascomycota</taxon>
        <taxon>Saccharomycotina</taxon>
        <taxon>Saccharomycetes</taxon>
        <taxon>Saccharomycetales</taxon>
        <taxon>Saccharomycetaceae</taxon>
        <taxon>Henningerozyma</taxon>
    </lineage>
</organism>
<evidence type="ECO:0000313" key="3">
    <source>
        <dbReference type="Proteomes" id="UP000002866"/>
    </source>
</evidence>
<dbReference type="STRING" id="1071380.I2GZ57"/>